<dbReference type="PANTHER" id="PTHR42933">
    <property type="entry name" value="SLR6095 PROTEIN"/>
    <property type="match status" value="1"/>
</dbReference>
<evidence type="ECO:0000313" key="10">
    <source>
        <dbReference type="EMBL" id="MCZ0666897.1"/>
    </source>
</evidence>
<feature type="domain" description="DNA methylase adenine-specific" evidence="9">
    <location>
        <begin position="360"/>
        <end position="537"/>
    </location>
</feature>
<dbReference type="SUPFAM" id="SSF116734">
    <property type="entry name" value="DNA methylase specificity domain"/>
    <property type="match status" value="1"/>
</dbReference>
<accession>A0A9Q4F0I6</accession>
<dbReference type="InterPro" id="IPR051537">
    <property type="entry name" value="DNA_Adenine_Mtase"/>
</dbReference>
<dbReference type="Pfam" id="PF02384">
    <property type="entry name" value="N6_Mtase"/>
    <property type="match status" value="2"/>
</dbReference>
<evidence type="ECO:0000256" key="6">
    <source>
        <dbReference type="ARBA" id="ARBA00023125"/>
    </source>
</evidence>
<dbReference type="GO" id="GO:0009307">
    <property type="term" value="P:DNA restriction-modification system"/>
    <property type="evidence" value="ECO:0007669"/>
    <property type="project" value="UniProtKB-KW"/>
</dbReference>
<comment type="catalytic activity">
    <reaction evidence="7">
        <text>a 2'-deoxyadenosine in DNA + S-adenosyl-L-methionine = an N(6)-methyl-2'-deoxyadenosine in DNA + S-adenosyl-L-homocysteine + H(+)</text>
        <dbReference type="Rhea" id="RHEA:15197"/>
        <dbReference type="Rhea" id="RHEA-COMP:12418"/>
        <dbReference type="Rhea" id="RHEA-COMP:12419"/>
        <dbReference type="ChEBI" id="CHEBI:15378"/>
        <dbReference type="ChEBI" id="CHEBI:57856"/>
        <dbReference type="ChEBI" id="CHEBI:59789"/>
        <dbReference type="ChEBI" id="CHEBI:90615"/>
        <dbReference type="ChEBI" id="CHEBI:90616"/>
        <dbReference type="EC" id="2.1.1.72"/>
    </reaction>
</comment>
<keyword evidence="4" id="KW-0949">S-adenosyl-L-methionine</keyword>
<dbReference type="AlphaFoldDB" id="A0A9Q4F0I6"/>
<dbReference type="Proteomes" id="UP001079535">
    <property type="component" value="Unassembled WGS sequence"/>
</dbReference>
<evidence type="ECO:0000256" key="3">
    <source>
        <dbReference type="ARBA" id="ARBA00022679"/>
    </source>
</evidence>
<evidence type="ECO:0000256" key="1">
    <source>
        <dbReference type="ARBA" id="ARBA00011900"/>
    </source>
</evidence>
<dbReference type="InterPro" id="IPR044946">
    <property type="entry name" value="Restrct_endonuc_typeI_TRD_sf"/>
</dbReference>
<comment type="caution">
    <text evidence="10">The sequence shown here is derived from an EMBL/GenBank/DDBJ whole genome shotgun (WGS) entry which is preliminary data.</text>
</comment>
<evidence type="ECO:0000256" key="7">
    <source>
        <dbReference type="ARBA" id="ARBA00047942"/>
    </source>
</evidence>
<gene>
    <name evidence="10" type="ORF">OZZ17_04985</name>
</gene>
<proteinExistence type="predicted"/>
<dbReference type="PRINTS" id="PR00507">
    <property type="entry name" value="N12N6MTFRASE"/>
</dbReference>
<dbReference type="RefSeq" id="WP_242953117.1">
    <property type="nucleotide sequence ID" value="NZ_AP031447.1"/>
</dbReference>
<feature type="coiled-coil region" evidence="8">
    <location>
        <begin position="546"/>
        <end position="599"/>
    </location>
</feature>
<dbReference type="GO" id="GO:0003677">
    <property type="term" value="F:DNA binding"/>
    <property type="evidence" value="ECO:0007669"/>
    <property type="project" value="UniProtKB-KW"/>
</dbReference>
<dbReference type="InterPro" id="IPR003356">
    <property type="entry name" value="DNA_methylase_A-5"/>
</dbReference>
<evidence type="ECO:0000256" key="8">
    <source>
        <dbReference type="SAM" id="Coils"/>
    </source>
</evidence>
<name>A0A9Q4F0I6_MEDGN</name>
<keyword evidence="5" id="KW-0680">Restriction system</keyword>
<keyword evidence="8" id="KW-0175">Coiled coil</keyword>
<dbReference type="Gene3D" id="3.90.220.20">
    <property type="entry name" value="DNA methylase specificity domains"/>
    <property type="match status" value="1"/>
</dbReference>
<dbReference type="Gene3D" id="3.40.50.150">
    <property type="entry name" value="Vaccinia Virus protein VP39"/>
    <property type="match status" value="1"/>
</dbReference>
<dbReference type="GO" id="GO:0009007">
    <property type="term" value="F:site-specific DNA-methyltransferase (adenine-specific) activity"/>
    <property type="evidence" value="ECO:0007669"/>
    <property type="project" value="UniProtKB-EC"/>
</dbReference>
<keyword evidence="3" id="KW-0808">Transferase</keyword>
<dbReference type="GO" id="GO:0032259">
    <property type="term" value="P:methylation"/>
    <property type="evidence" value="ECO:0007669"/>
    <property type="project" value="UniProtKB-KW"/>
</dbReference>
<dbReference type="GO" id="GO:0008170">
    <property type="term" value="F:N-methyltransferase activity"/>
    <property type="evidence" value="ECO:0007669"/>
    <property type="project" value="InterPro"/>
</dbReference>
<dbReference type="EMBL" id="JAPRAY010000005">
    <property type="protein sequence ID" value="MCZ0666897.1"/>
    <property type="molecule type" value="Genomic_DNA"/>
</dbReference>
<evidence type="ECO:0000256" key="5">
    <source>
        <dbReference type="ARBA" id="ARBA00022747"/>
    </source>
</evidence>
<organism evidence="10 11">
    <name type="scientific">Mediterraneibacter gnavus</name>
    <name type="common">Ruminococcus gnavus</name>
    <dbReference type="NCBI Taxonomy" id="33038"/>
    <lineage>
        <taxon>Bacteria</taxon>
        <taxon>Bacillati</taxon>
        <taxon>Bacillota</taxon>
        <taxon>Clostridia</taxon>
        <taxon>Lachnospirales</taxon>
        <taxon>Lachnospiraceae</taxon>
        <taxon>Mediterraneibacter</taxon>
    </lineage>
</organism>
<dbReference type="InterPro" id="IPR029063">
    <property type="entry name" value="SAM-dependent_MTases_sf"/>
</dbReference>
<sequence>MAKESEEITKGLTAGKLKDIDGYPCDQNIKVDGITWYKEDSYKGTENHWLYEVFSKATKKQTLKTRGTPDFTITLDKADIIIVIECKGGIDNHSMFENPSDYLKYGFGNPSETEKYAINGALWYASFLKANYDVVAIGVSGQTKAEAKVTSYVWPKGGEISDIALLENGYLDDSIVSIKQYEKDIEVALNRFSATKEAVRKELRRYTLACANFLRSNGIEDNSKAGFVSAVILGLTNHESRLYKDTKIAIDSKRATKSKKMFNDSIGKDAVKLLKNSLYGEGADEYAYDYVRGIWDIDNIPKGKRVSLKKFYEGLLAKDELIMAPKGKDKYFQDGDTVLSCCIYSLYENVIEVIEKYSGIDVMGEFYTTFLRFTKGNAKEKGIVLTPKHITDLFCDIAEYYSDTKLNETTKIIDICCGTGAFLISALNKIKDNIREDNQSEEVRQGRYEAARKNSLIGVERDASMYALAYANMRFHGDGKSNLFNCSSLLVDSFAPVDDSGKTYVDNNQVSLHEALKDFGDIDIGMINPPYSLDKKDKSSGREYPIVQAINELKDKNKKINKKIRELSQKKKEGYEKEIDILNIEIQANKELIKEKEEEFDKSGLREVAIQKGQDELDFVASMLHYLKTGGIGIAILPMSCAGSSGSKLRSELMKYHTLLACMTMPPQLFFDSHVGAATCIMVFKAHVPHNSSKSVFFGIWKDDGFAVIPHNGRKDNGSWDKIRKGWIDQIDGSATKNDVYWVKHKINNSGEALPEAYVKTDFSTINDDIFKDVIRKYSLYRYMDSKASLDRKNTDKIYWLLDNYNEFEKLYSASNSKKARSLSERKWKMFSIKMIIDDIHNGKSYNASDLVVSDTEEYIPYITRTDENNGIALCVEEKGYVGLEKGKAITIGDTTSTIFYQQSDFITGPHIIVIRAEWFNIYTASFLIALLNMEKYRYPVFGRAFSKELIQETLLPLPINSKGKPDYGFMEEYMKSLPYSSNLL</sequence>
<evidence type="ECO:0000259" key="9">
    <source>
        <dbReference type="Pfam" id="PF02384"/>
    </source>
</evidence>
<dbReference type="EC" id="2.1.1.72" evidence="1"/>
<feature type="domain" description="DNA methylase adenine-specific" evidence="9">
    <location>
        <begin position="590"/>
        <end position="698"/>
    </location>
</feature>
<evidence type="ECO:0000313" key="11">
    <source>
        <dbReference type="Proteomes" id="UP001079535"/>
    </source>
</evidence>
<dbReference type="PANTHER" id="PTHR42933:SF1">
    <property type="entry name" value="SITE-SPECIFIC DNA-METHYLTRANSFERASE (ADENINE-SPECIFIC)"/>
    <property type="match status" value="1"/>
</dbReference>
<keyword evidence="6" id="KW-0238">DNA-binding</keyword>
<evidence type="ECO:0000256" key="4">
    <source>
        <dbReference type="ARBA" id="ARBA00022691"/>
    </source>
</evidence>
<keyword evidence="2 10" id="KW-0489">Methyltransferase</keyword>
<dbReference type="SUPFAM" id="SSF53335">
    <property type="entry name" value="S-adenosyl-L-methionine-dependent methyltransferases"/>
    <property type="match status" value="1"/>
</dbReference>
<reference evidence="10" key="1">
    <citation type="submission" date="2022-11" db="EMBL/GenBank/DDBJ databases">
        <title>Temperate bacteriophages infecting mucin-degrading bacterium Ruminococcus gnavus from the human gut.</title>
        <authorList>
            <person name="Buttimer C."/>
        </authorList>
    </citation>
    <scope>NUCLEOTIDE SEQUENCE</scope>
    <source>
        <strain evidence="10">CCUG 49994</strain>
    </source>
</reference>
<protein>
    <recommendedName>
        <fullName evidence="1">site-specific DNA-methyltransferase (adenine-specific)</fullName>
        <ecNumber evidence="1">2.1.1.72</ecNumber>
    </recommendedName>
</protein>
<evidence type="ECO:0000256" key="2">
    <source>
        <dbReference type="ARBA" id="ARBA00022603"/>
    </source>
</evidence>